<feature type="compositionally biased region" description="Acidic residues" evidence="6">
    <location>
        <begin position="781"/>
        <end position="793"/>
    </location>
</feature>
<protein>
    <recommendedName>
        <fullName evidence="12">RING-type domain-containing protein</fullName>
    </recommendedName>
</protein>
<feature type="compositionally biased region" description="Low complexity" evidence="6">
    <location>
        <begin position="476"/>
        <end position="491"/>
    </location>
</feature>
<dbReference type="InterPro" id="IPR036392">
    <property type="entry name" value="PLAT/LH2_dom_sf"/>
</dbReference>
<proteinExistence type="predicted"/>
<dbReference type="Pfam" id="PF01477">
    <property type="entry name" value="PLAT"/>
    <property type="match status" value="1"/>
</dbReference>
<organism evidence="10 11">
    <name type="scientific">Adineta steineri</name>
    <dbReference type="NCBI Taxonomy" id="433720"/>
    <lineage>
        <taxon>Eukaryota</taxon>
        <taxon>Metazoa</taxon>
        <taxon>Spiralia</taxon>
        <taxon>Gnathifera</taxon>
        <taxon>Rotifera</taxon>
        <taxon>Eurotatoria</taxon>
        <taxon>Bdelloidea</taxon>
        <taxon>Adinetida</taxon>
        <taxon>Adinetidae</taxon>
        <taxon>Adineta</taxon>
    </lineage>
</organism>
<dbReference type="SUPFAM" id="SSF49723">
    <property type="entry name" value="Lipase/lipooxygenase domain (PLAT/LH2 domain)"/>
    <property type="match status" value="1"/>
</dbReference>
<feature type="compositionally biased region" description="Polar residues" evidence="6">
    <location>
        <begin position="737"/>
        <end position="768"/>
    </location>
</feature>
<feature type="transmembrane region" description="Helical" evidence="7">
    <location>
        <begin position="1042"/>
        <end position="1061"/>
    </location>
</feature>
<feature type="domain" description="RING-type" evidence="8">
    <location>
        <begin position="837"/>
        <end position="878"/>
    </location>
</feature>
<feature type="region of interest" description="Disordered" evidence="6">
    <location>
        <begin position="737"/>
        <end position="806"/>
    </location>
</feature>
<keyword evidence="7" id="KW-1133">Transmembrane helix</keyword>
<feature type="region of interest" description="Disordered" evidence="6">
    <location>
        <begin position="1119"/>
        <end position="1170"/>
    </location>
</feature>
<dbReference type="SUPFAM" id="SSF57850">
    <property type="entry name" value="RING/U-box"/>
    <property type="match status" value="2"/>
</dbReference>
<feature type="compositionally biased region" description="Polar residues" evidence="6">
    <location>
        <begin position="70"/>
        <end position="90"/>
    </location>
</feature>
<feature type="domain" description="RING-type" evidence="8">
    <location>
        <begin position="357"/>
        <end position="398"/>
    </location>
</feature>
<feature type="compositionally biased region" description="Polar residues" evidence="6">
    <location>
        <begin position="447"/>
        <end position="456"/>
    </location>
</feature>
<dbReference type="InterPro" id="IPR051834">
    <property type="entry name" value="RING_finger_E3_ligase"/>
</dbReference>
<name>A0A818K265_9BILA</name>
<keyword evidence="3" id="KW-0862">Zinc</keyword>
<dbReference type="GO" id="GO:0005634">
    <property type="term" value="C:nucleus"/>
    <property type="evidence" value="ECO:0007669"/>
    <property type="project" value="TreeGrafter"/>
</dbReference>
<evidence type="ECO:0000256" key="4">
    <source>
        <dbReference type="PROSITE-ProRule" id="PRU00152"/>
    </source>
</evidence>
<evidence type="ECO:0000259" key="8">
    <source>
        <dbReference type="PROSITE" id="PS50089"/>
    </source>
</evidence>
<dbReference type="EMBL" id="CAJOAY010000127">
    <property type="protein sequence ID" value="CAF3550257.1"/>
    <property type="molecule type" value="Genomic_DNA"/>
</dbReference>
<feature type="compositionally biased region" description="Low complexity" evidence="6">
    <location>
        <begin position="1124"/>
        <end position="1133"/>
    </location>
</feature>
<accession>A0A818K265</accession>
<evidence type="ECO:0000313" key="10">
    <source>
        <dbReference type="EMBL" id="CAF3550257.1"/>
    </source>
</evidence>
<evidence type="ECO:0000256" key="6">
    <source>
        <dbReference type="SAM" id="MobiDB-lite"/>
    </source>
</evidence>
<feature type="compositionally biased region" description="Basic and acidic residues" evidence="6">
    <location>
        <begin position="50"/>
        <end position="66"/>
    </location>
</feature>
<dbReference type="InterPro" id="IPR013083">
    <property type="entry name" value="Znf_RING/FYVE/PHD"/>
</dbReference>
<dbReference type="PROSITE" id="PS50089">
    <property type="entry name" value="ZF_RING_2"/>
    <property type="match status" value="2"/>
</dbReference>
<evidence type="ECO:0000256" key="3">
    <source>
        <dbReference type="ARBA" id="ARBA00022833"/>
    </source>
</evidence>
<dbReference type="InterPro" id="IPR001024">
    <property type="entry name" value="PLAT/LH2_dom"/>
</dbReference>
<dbReference type="Pfam" id="PF13639">
    <property type="entry name" value="zf-RING_2"/>
    <property type="match status" value="2"/>
</dbReference>
<comment type="caution">
    <text evidence="10">The sequence shown here is derived from an EMBL/GenBank/DDBJ whole genome shotgun (WGS) entry which is preliminary data.</text>
</comment>
<gene>
    <name evidence="10" type="ORF">OKA104_LOCUS4053</name>
</gene>
<evidence type="ECO:0000256" key="5">
    <source>
        <dbReference type="PROSITE-ProRule" id="PRU00175"/>
    </source>
</evidence>
<keyword evidence="7" id="KW-0472">Membrane</keyword>
<dbReference type="InterPro" id="IPR001841">
    <property type="entry name" value="Znf_RING"/>
</dbReference>
<evidence type="ECO:0000259" key="9">
    <source>
        <dbReference type="PROSITE" id="PS50095"/>
    </source>
</evidence>
<dbReference type="PROSITE" id="PS50095">
    <property type="entry name" value="PLAT"/>
    <property type="match status" value="1"/>
</dbReference>
<dbReference type="AlphaFoldDB" id="A0A818K265"/>
<dbReference type="Gene3D" id="3.30.40.10">
    <property type="entry name" value="Zinc/RING finger domain, C3HC4 (zinc finger)"/>
    <property type="match status" value="2"/>
</dbReference>
<feature type="region of interest" description="Disordered" evidence="6">
    <location>
        <begin position="405"/>
        <end position="499"/>
    </location>
</feature>
<evidence type="ECO:0008006" key="12">
    <source>
        <dbReference type="Google" id="ProtNLM"/>
    </source>
</evidence>
<feature type="compositionally biased region" description="Low complexity" evidence="6">
    <location>
        <begin position="1160"/>
        <end position="1170"/>
    </location>
</feature>
<keyword evidence="1" id="KW-0479">Metal-binding</keyword>
<dbReference type="PANTHER" id="PTHR45931">
    <property type="entry name" value="SI:CH211-59O9.10"/>
    <property type="match status" value="1"/>
</dbReference>
<dbReference type="Proteomes" id="UP000663881">
    <property type="component" value="Unassembled WGS sequence"/>
</dbReference>
<keyword evidence="7" id="KW-0812">Transmembrane</keyword>
<dbReference type="SMART" id="SM00184">
    <property type="entry name" value="RING"/>
    <property type="match status" value="2"/>
</dbReference>
<feature type="region of interest" description="Disordered" evidence="6">
    <location>
        <begin position="529"/>
        <end position="559"/>
    </location>
</feature>
<sequence length="1170" mass="134178">MERAPSPIFIPNTLRDINDITITTTLPPTTTRRELGVPSASSSEFMDVNSESHRSKTRPAEPDYHRASSRNDSSNSTRITNQPLFRSVTQKPDVDDEKSIQQQITNETLVNENDSVLGAAGYDPTRVTEIDTDAAYALQLQQEEYSRESLAINQNRFFPFQVEPDNELTASALPYLHDPDSPRFTNDEQLAAYLQAQEHRTRHRYPGTDIPYVPVRQRPNPMSIQTSEVDEDPAEAIPPSFARFLRHHASNNEDDSDEDTSNVNINLPFFQFLANRGRSSADNFHLLFPGYRGRGGYRRRSGNLQDTEEDFGPEDYERLLQLDDTVHKKKLTKDQINTLPLEQFRRTSNNTDEENKCGVCLDHFEVNQTLRRFPCRHVYHKECGDRWLQENNACPICREPPIKVQSTVSSRQHRVTNPMRRPSHINRSSTNRNNNTTHHRRGGPSFQPGTSTPKMTNNDNNNNNCPAIRSVKAVKSTTSRIIPSISRSSPPLEDHDYDGGSSCPSFDLHLYAHIDRSSLNRCVFTPVPHQTVSQDQQTSRKRKYESEDSTDEYTKNSKFGNDNGELADIIYNMDKRLDELTRTCNGLRSSMHVLTKMVTQLVNNQKQNTNINDFDDMSQTRLPYVRSSTSVSSKRTSNKIKCPENMTDIVSQRPTDFLCRLIRKAYSTDEIAAGITPDERLERIKEAVASRYFYDEPEQFETFWTKDAHQSILGQARAQRCRERKVKAKYNFLDIMSNSPSTNPQVDTNNSITTNQVTPEDQISTSGEIQEIDVAQADQSDSWETDDEGDFYTEESNGRLSDQDDDDNLLSSGLSKHLIECYPMSTAEEASIVGVVCDICLNEYKAHDKVRTIPCLHRFHTRCIDKWLKKSSKCPMCRSDLRKSKCIIIIPYCLAEDWSITVYTGTERFAGTDSNVYIRLFNSQGESTSEYQLTHNNWMPEHEFPVRNLFERGARERFEIKTEDIKTVAKIQVRHNNFPWWQADWLLDQVVVERNRDSAKYVFKCNCWLRGERPYVTLSTFPDPRSNDKDKTNRLSSKTKRAFITILLVLIGLILGIFCCYNKYYRQQRLASLSLTDTIEQTQCESSPFDRHPQIPRSSTQSLRPQHWMNILRQWKNGPHRSSSESYTPTSQSVAAGVPQLTVEISPADEPPAYKDLYPNSTNNTSNSNL</sequence>
<dbReference type="PANTHER" id="PTHR45931:SF3">
    <property type="entry name" value="RING ZINC FINGER-CONTAINING PROTEIN"/>
    <property type="match status" value="1"/>
</dbReference>
<comment type="caution">
    <text evidence="4">Lacks conserved residue(s) required for the propagation of feature annotation.</text>
</comment>
<feature type="domain" description="PLAT" evidence="9">
    <location>
        <begin position="896"/>
        <end position="1023"/>
    </location>
</feature>
<dbReference type="SMART" id="SM00308">
    <property type="entry name" value="LH2"/>
    <property type="match status" value="1"/>
</dbReference>
<evidence type="ECO:0000313" key="11">
    <source>
        <dbReference type="Proteomes" id="UP000663881"/>
    </source>
</evidence>
<dbReference type="Gene3D" id="2.60.60.20">
    <property type="entry name" value="PLAT/LH2 domain"/>
    <property type="match status" value="1"/>
</dbReference>
<dbReference type="GO" id="GO:0008270">
    <property type="term" value="F:zinc ion binding"/>
    <property type="evidence" value="ECO:0007669"/>
    <property type="project" value="UniProtKB-KW"/>
</dbReference>
<feature type="region of interest" description="Disordered" evidence="6">
    <location>
        <begin position="26"/>
        <end position="99"/>
    </location>
</feature>
<reference evidence="10" key="1">
    <citation type="submission" date="2021-02" db="EMBL/GenBank/DDBJ databases">
        <authorList>
            <person name="Nowell W R."/>
        </authorList>
    </citation>
    <scope>NUCLEOTIDE SEQUENCE</scope>
</reference>
<evidence type="ECO:0000256" key="7">
    <source>
        <dbReference type="SAM" id="Phobius"/>
    </source>
</evidence>
<keyword evidence="2 5" id="KW-0863">Zinc-finger</keyword>
<evidence type="ECO:0000256" key="1">
    <source>
        <dbReference type="ARBA" id="ARBA00022723"/>
    </source>
</evidence>
<dbReference type="GO" id="GO:0061630">
    <property type="term" value="F:ubiquitin protein ligase activity"/>
    <property type="evidence" value="ECO:0007669"/>
    <property type="project" value="TreeGrafter"/>
</dbReference>
<feature type="compositionally biased region" description="Low complexity" evidence="6">
    <location>
        <begin position="425"/>
        <end position="436"/>
    </location>
</feature>
<evidence type="ECO:0000256" key="2">
    <source>
        <dbReference type="ARBA" id="ARBA00022771"/>
    </source>
</evidence>
<dbReference type="GO" id="GO:0006511">
    <property type="term" value="P:ubiquitin-dependent protein catabolic process"/>
    <property type="evidence" value="ECO:0007669"/>
    <property type="project" value="TreeGrafter"/>
</dbReference>